<organism evidence="7 8">
    <name type="scientific">Sphingomonas parva</name>
    <dbReference type="NCBI Taxonomy" id="2555898"/>
    <lineage>
        <taxon>Bacteria</taxon>
        <taxon>Pseudomonadati</taxon>
        <taxon>Pseudomonadota</taxon>
        <taxon>Alphaproteobacteria</taxon>
        <taxon>Sphingomonadales</taxon>
        <taxon>Sphingomonadaceae</taxon>
        <taxon>Sphingomonas</taxon>
    </lineage>
</organism>
<dbReference type="PANTHER" id="PTHR24026:SF126">
    <property type="entry name" value="PROTOCADHERIN FAT 4"/>
    <property type="match status" value="1"/>
</dbReference>
<evidence type="ECO:0000313" key="8">
    <source>
        <dbReference type="Proteomes" id="UP000298213"/>
    </source>
</evidence>
<proteinExistence type="predicted"/>
<dbReference type="InterPro" id="IPR013858">
    <property type="entry name" value="Peptidase_M10B_C"/>
</dbReference>
<comment type="subcellular location">
    <subcellularLocation>
        <location evidence="1">Secreted</location>
    </subcellularLocation>
</comment>
<dbReference type="Gene3D" id="2.60.40.60">
    <property type="entry name" value="Cadherins"/>
    <property type="match status" value="2"/>
</dbReference>
<keyword evidence="8" id="KW-1185">Reference proteome</keyword>
<protein>
    <recommendedName>
        <fullName evidence="6">Cadherin domain-containing protein</fullName>
    </recommendedName>
</protein>
<dbReference type="InterPro" id="IPR011049">
    <property type="entry name" value="Serralysin-like_metalloprot_C"/>
</dbReference>
<keyword evidence="2" id="KW-0964">Secreted</keyword>
<dbReference type="SUPFAM" id="SSF49313">
    <property type="entry name" value="Cadherin-like"/>
    <property type="match status" value="1"/>
</dbReference>
<evidence type="ECO:0000256" key="4">
    <source>
        <dbReference type="ARBA" id="ARBA00022737"/>
    </source>
</evidence>
<dbReference type="AlphaFoldDB" id="A0A4Y8ZRC5"/>
<comment type="caution">
    <text evidence="7">The sequence shown here is derived from an EMBL/GenBank/DDBJ whole genome shotgun (WGS) entry which is preliminary data.</text>
</comment>
<dbReference type="InterPro" id="IPR002126">
    <property type="entry name" value="Cadherin-like_dom"/>
</dbReference>
<dbReference type="PANTHER" id="PTHR24026">
    <property type="entry name" value="FAT ATYPICAL CADHERIN-RELATED"/>
    <property type="match status" value="1"/>
</dbReference>
<dbReference type="InterPro" id="IPR015919">
    <property type="entry name" value="Cadherin-like_sf"/>
</dbReference>
<feature type="domain" description="Cadherin" evidence="6">
    <location>
        <begin position="247"/>
        <end position="359"/>
    </location>
</feature>
<dbReference type="GO" id="GO:0005886">
    <property type="term" value="C:plasma membrane"/>
    <property type="evidence" value="ECO:0007669"/>
    <property type="project" value="UniProtKB-SubCell"/>
</dbReference>
<dbReference type="GO" id="GO:0005509">
    <property type="term" value="F:calcium ion binding"/>
    <property type="evidence" value="ECO:0007669"/>
    <property type="project" value="InterPro"/>
</dbReference>
<dbReference type="EMBL" id="SPDV01000014">
    <property type="protein sequence ID" value="TFI58543.1"/>
    <property type="molecule type" value="Genomic_DNA"/>
</dbReference>
<dbReference type="CDD" id="cd11304">
    <property type="entry name" value="Cadherin_repeat"/>
    <property type="match status" value="2"/>
</dbReference>
<dbReference type="GO" id="GO:0005615">
    <property type="term" value="C:extracellular space"/>
    <property type="evidence" value="ECO:0007669"/>
    <property type="project" value="InterPro"/>
</dbReference>
<accession>A0A4Y8ZRC5</accession>
<dbReference type="PROSITE" id="PS50268">
    <property type="entry name" value="CADHERIN_2"/>
    <property type="match status" value="2"/>
</dbReference>
<evidence type="ECO:0000256" key="1">
    <source>
        <dbReference type="ARBA" id="ARBA00004613"/>
    </source>
</evidence>
<keyword evidence="5" id="KW-0472">Membrane</keyword>
<evidence type="ECO:0000256" key="3">
    <source>
        <dbReference type="ARBA" id="ARBA00022692"/>
    </source>
</evidence>
<keyword evidence="5" id="KW-1133">Transmembrane helix</keyword>
<sequence length="598" mass="62875">MTVGNVSLFNEQSVESTSDEWTEEVRLDLSENQAFVTGLWMPQPYPSPSATSAAIAGGADSHLFAIVGEALYFIKAPDFEAPGDSGGDNVYDVNVRIDDGYSSWDRIYSIEIGDVADEPVPMGPKSFAVSENEAFVTMLPPWSSSPWSPTVSWVILGGADAHLFTIVGDSLQFLAAPDFEEPADADGDNVYDLVVMRPDGPSAQPLELAVTVADAMSALDFSPDALGFDGWNRIALEEGTRSVTGFASTGADGAVTYRIGGGADAAQFTIDAATGALSFVDAPDFERPADFGGDNVYDVFVLARDDEGETGHEFRIGVTDRGPRLSVSGAGENGRIAVPEGQAAVAVVSATGTIDKPTFEIVGGVDAQHFRIDPLTGALSFVQATDFELPTDWKRDNVYEVVVGVRDGDEAAKIAVEVSVTNVREPGEPILGAEMADTITPGTPSGTTSGDDYVMALGGADLIDGGSGNDRLDGGAGNDRLIGGSGVDFLIGGSGADTFVFNAVADSRPTAPDRIADFQRFEYDRIDLRAIDANASSAGDQAFSFIGKSDFYGKPGQLRFETIGGDTFVFADVNGDARADLQIVLSGTVYLNSGDFMF</sequence>
<dbReference type="Gene3D" id="2.150.10.10">
    <property type="entry name" value="Serralysin-like metalloprotease, C-terminal"/>
    <property type="match status" value="1"/>
</dbReference>
<dbReference type="PROSITE" id="PS00330">
    <property type="entry name" value="HEMOLYSIN_CALCIUM"/>
    <property type="match status" value="3"/>
</dbReference>
<dbReference type="PRINTS" id="PR00313">
    <property type="entry name" value="CABNDNGRPT"/>
</dbReference>
<dbReference type="Proteomes" id="UP000298213">
    <property type="component" value="Unassembled WGS sequence"/>
</dbReference>
<feature type="domain" description="Cadherin" evidence="6">
    <location>
        <begin position="358"/>
        <end position="431"/>
    </location>
</feature>
<dbReference type="SUPFAM" id="SSF51120">
    <property type="entry name" value="beta-Roll"/>
    <property type="match status" value="1"/>
</dbReference>
<dbReference type="InterPro" id="IPR018511">
    <property type="entry name" value="Hemolysin-typ_Ca-bd_CS"/>
</dbReference>
<reference evidence="7 8" key="1">
    <citation type="submission" date="2019-03" db="EMBL/GenBank/DDBJ databases">
        <title>Genome sequence of Sphingomonas sp. 17J27-24.</title>
        <authorList>
            <person name="Kim M."/>
            <person name="Maeng S."/>
            <person name="Sathiyaraj S."/>
        </authorList>
    </citation>
    <scope>NUCLEOTIDE SEQUENCE [LARGE SCALE GENOMIC DNA]</scope>
    <source>
        <strain evidence="7 8">17J27-24</strain>
    </source>
</reference>
<evidence type="ECO:0000313" key="7">
    <source>
        <dbReference type="EMBL" id="TFI58543.1"/>
    </source>
</evidence>
<evidence type="ECO:0000259" key="6">
    <source>
        <dbReference type="PROSITE" id="PS50268"/>
    </source>
</evidence>
<dbReference type="Pfam" id="PF08548">
    <property type="entry name" value="Peptidase_M10_C"/>
    <property type="match status" value="1"/>
</dbReference>
<name>A0A4Y8ZRC5_9SPHN</name>
<keyword evidence="3" id="KW-0812">Transmembrane</keyword>
<dbReference type="GO" id="GO:0007156">
    <property type="term" value="P:homophilic cell adhesion via plasma membrane adhesion molecules"/>
    <property type="evidence" value="ECO:0007669"/>
    <property type="project" value="InterPro"/>
</dbReference>
<evidence type="ECO:0000256" key="2">
    <source>
        <dbReference type="ARBA" id="ARBA00022525"/>
    </source>
</evidence>
<keyword evidence="4" id="KW-0677">Repeat</keyword>
<gene>
    <name evidence="7" type="ORF">E2493_08955</name>
</gene>
<dbReference type="OrthoDB" id="9773411at2"/>
<evidence type="ECO:0000256" key="5">
    <source>
        <dbReference type="ARBA" id="ARBA00022989"/>
    </source>
</evidence>